<keyword evidence="8 10" id="KW-0413">Isomerase</keyword>
<evidence type="ECO:0000256" key="2">
    <source>
        <dbReference type="ARBA" id="ARBA00004798"/>
    </source>
</evidence>
<dbReference type="Pfam" id="PF06415">
    <property type="entry name" value="iPGM_N"/>
    <property type="match status" value="1"/>
</dbReference>
<comment type="catalytic activity">
    <reaction evidence="1 10">
        <text>(2R)-2-phosphoglycerate = (2R)-3-phosphoglycerate</text>
        <dbReference type="Rhea" id="RHEA:15901"/>
        <dbReference type="ChEBI" id="CHEBI:58272"/>
        <dbReference type="ChEBI" id="CHEBI:58289"/>
        <dbReference type="EC" id="5.4.2.12"/>
    </reaction>
</comment>
<keyword evidence="17" id="KW-1185">Reference proteome</keyword>
<dbReference type="Proteomes" id="UP000189464">
    <property type="component" value="Chromosome"/>
</dbReference>
<feature type="binding site" evidence="10 12">
    <location>
        <position position="187"/>
    </location>
    <ligand>
        <name>substrate</name>
    </ligand>
</feature>
<feature type="binding site" evidence="10 13">
    <location>
        <position position="446"/>
    </location>
    <ligand>
        <name>Mn(2+)</name>
        <dbReference type="ChEBI" id="CHEBI:29035"/>
        <label>2</label>
    </ligand>
</feature>
<dbReference type="Gene3D" id="3.40.720.10">
    <property type="entry name" value="Alkaline Phosphatase, subunit A"/>
    <property type="match status" value="1"/>
</dbReference>
<comment type="similarity">
    <text evidence="3 10">Belongs to the BPG-independent phosphoglycerate mutase family.</text>
</comment>
<keyword evidence="5 10" id="KW-0479">Metal-binding</keyword>
<dbReference type="InterPro" id="IPR017850">
    <property type="entry name" value="Alkaline_phosphatase_core_sf"/>
</dbReference>
<evidence type="ECO:0000256" key="8">
    <source>
        <dbReference type="ARBA" id="ARBA00023235"/>
    </source>
</evidence>
<evidence type="ECO:0000313" key="16">
    <source>
        <dbReference type="EMBL" id="AQS59150.1"/>
    </source>
</evidence>
<dbReference type="Gene3D" id="3.40.1450.10">
    <property type="entry name" value="BPG-independent phosphoglycerate mutase, domain B"/>
    <property type="match status" value="1"/>
</dbReference>
<dbReference type="GO" id="GO:0006096">
    <property type="term" value="P:glycolytic process"/>
    <property type="evidence" value="ECO:0007669"/>
    <property type="project" value="UniProtKB-UniRule"/>
</dbReference>
<dbReference type="GO" id="GO:0030145">
    <property type="term" value="F:manganese ion binding"/>
    <property type="evidence" value="ECO:0007669"/>
    <property type="project" value="UniProtKB-UniRule"/>
</dbReference>
<dbReference type="EMBL" id="CP019698">
    <property type="protein sequence ID" value="AQS59150.1"/>
    <property type="molecule type" value="Genomic_DNA"/>
</dbReference>
<dbReference type="EC" id="5.4.2.12" evidence="4 10"/>
<dbReference type="RefSeq" id="WP_077714223.1">
    <property type="nucleotide sequence ID" value="NZ_CP019698.1"/>
</dbReference>
<evidence type="ECO:0000259" key="14">
    <source>
        <dbReference type="Pfam" id="PF01676"/>
    </source>
</evidence>
<dbReference type="InterPro" id="IPR011258">
    <property type="entry name" value="BPG-indep_PGM_N"/>
</dbReference>
<feature type="binding site" evidence="10 12">
    <location>
        <position position="193"/>
    </location>
    <ligand>
        <name>substrate</name>
    </ligand>
</feature>
<proteinExistence type="inferred from homology"/>
<evidence type="ECO:0000256" key="12">
    <source>
        <dbReference type="PIRSR" id="PIRSR001492-2"/>
    </source>
</evidence>
<evidence type="ECO:0000259" key="15">
    <source>
        <dbReference type="Pfam" id="PF06415"/>
    </source>
</evidence>
<dbReference type="PANTHER" id="PTHR31637">
    <property type="entry name" value="2,3-BISPHOSPHOGLYCERATE-INDEPENDENT PHOSPHOGLYCERATE MUTASE"/>
    <property type="match status" value="1"/>
</dbReference>
<dbReference type="GO" id="GO:0006007">
    <property type="term" value="P:glucose catabolic process"/>
    <property type="evidence" value="ECO:0007669"/>
    <property type="project" value="InterPro"/>
</dbReference>
<gene>
    <name evidence="10" type="primary">gpmI</name>
    <name evidence="16" type="ORF">B0537_08700</name>
</gene>
<evidence type="ECO:0000256" key="6">
    <source>
        <dbReference type="ARBA" id="ARBA00023152"/>
    </source>
</evidence>
<feature type="binding site" evidence="10 13">
    <location>
        <position position="445"/>
    </location>
    <ligand>
        <name>Mn(2+)</name>
        <dbReference type="ChEBI" id="CHEBI:29035"/>
        <label>2</label>
    </ligand>
</feature>
<keyword evidence="7 10" id="KW-0464">Manganese</keyword>
<feature type="binding site" evidence="10 13">
    <location>
        <position position="463"/>
    </location>
    <ligand>
        <name>Mn(2+)</name>
        <dbReference type="ChEBI" id="CHEBI:29035"/>
        <label>1</label>
    </ligand>
</feature>
<comment type="pathway">
    <text evidence="2 10">Carbohydrate degradation; glycolysis; pyruvate from D-glyceraldehyde 3-phosphate: step 3/5.</text>
</comment>
<feature type="binding site" evidence="10 13">
    <location>
        <position position="404"/>
    </location>
    <ligand>
        <name>Mn(2+)</name>
        <dbReference type="ChEBI" id="CHEBI:29035"/>
        <label>1</label>
    </ligand>
</feature>
<feature type="binding site" evidence="10 12">
    <location>
        <position position="125"/>
    </location>
    <ligand>
        <name>substrate</name>
    </ligand>
</feature>
<dbReference type="KEGG" id="dfg:B0537_08700"/>
<evidence type="ECO:0000256" key="13">
    <source>
        <dbReference type="PIRSR" id="PIRSR001492-3"/>
    </source>
</evidence>
<organism evidence="16 17">
    <name type="scientific">Desulforamulus ferrireducens</name>
    <dbReference type="NCBI Taxonomy" id="1833852"/>
    <lineage>
        <taxon>Bacteria</taxon>
        <taxon>Bacillati</taxon>
        <taxon>Bacillota</taxon>
        <taxon>Clostridia</taxon>
        <taxon>Eubacteriales</taxon>
        <taxon>Peptococcaceae</taxon>
        <taxon>Desulforamulus</taxon>
    </lineage>
</organism>
<dbReference type="GO" id="GO:0005829">
    <property type="term" value="C:cytosol"/>
    <property type="evidence" value="ECO:0007669"/>
    <property type="project" value="TreeGrafter"/>
</dbReference>
<dbReference type="GO" id="GO:0004619">
    <property type="term" value="F:phosphoglycerate mutase activity"/>
    <property type="evidence" value="ECO:0007669"/>
    <property type="project" value="UniProtKB-UniRule"/>
</dbReference>
<feature type="domain" description="BPG-independent PGAM N-terminal" evidence="15">
    <location>
        <begin position="84"/>
        <end position="301"/>
    </location>
</feature>
<feature type="binding site" evidence="10 13">
    <location>
        <position position="64"/>
    </location>
    <ligand>
        <name>Mn(2+)</name>
        <dbReference type="ChEBI" id="CHEBI:29035"/>
        <label>2</label>
    </ligand>
</feature>
<evidence type="ECO:0000256" key="3">
    <source>
        <dbReference type="ARBA" id="ARBA00008819"/>
    </source>
</evidence>
<evidence type="ECO:0000256" key="10">
    <source>
        <dbReference type="HAMAP-Rule" id="MF_01038"/>
    </source>
</evidence>
<feature type="binding site" evidence="10 12">
    <location>
        <begin position="263"/>
        <end position="266"/>
    </location>
    <ligand>
        <name>substrate</name>
    </ligand>
</feature>
<dbReference type="InterPro" id="IPR005995">
    <property type="entry name" value="Pgm_bpd_ind"/>
</dbReference>
<keyword evidence="6 10" id="KW-0324">Glycolysis</keyword>
<dbReference type="HAMAP" id="MF_01038">
    <property type="entry name" value="GpmI"/>
    <property type="match status" value="1"/>
</dbReference>
<name>A0A1S6IWL2_9FIRM</name>
<feature type="active site" description="Phosphoserine intermediate" evidence="10 11">
    <location>
        <position position="64"/>
    </location>
</feature>
<evidence type="ECO:0000256" key="11">
    <source>
        <dbReference type="PIRSR" id="PIRSR001492-1"/>
    </source>
</evidence>
<feature type="binding site" evidence="10 13">
    <location>
        <position position="14"/>
    </location>
    <ligand>
        <name>Mn(2+)</name>
        <dbReference type="ChEBI" id="CHEBI:29035"/>
        <label>2</label>
    </ligand>
</feature>
<evidence type="ECO:0000256" key="1">
    <source>
        <dbReference type="ARBA" id="ARBA00000370"/>
    </source>
</evidence>
<dbReference type="OrthoDB" id="9800863at2"/>
<dbReference type="CDD" id="cd16010">
    <property type="entry name" value="iPGM"/>
    <property type="match status" value="1"/>
</dbReference>
<feature type="domain" description="Metalloenzyme" evidence="14">
    <location>
        <begin position="7"/>
        <end position="502"/>
    </location>
</feature>
<comment type="cofactor">
    <cofactor evidence="10">
        <name>Mn(2+)</name>
        <dbReference type="ChEBI" id="CHEBI:29035"/>
    </cofactor>
    <text evidence="10">Binds 2 manganese ions per subunit.</text>
</comment>
<accession>A0A1S6IWL2</accession>
<dbReference type="NCBIfam" id="TIGR01307">
    <property type="entry name" value="pgm_bpd_ind"/>
    <property type="match status" value="1"/>
</dbReference>
<feature type="binding site" evidence="10 12">
    <location>
        <begin position="155"/>
        <end position="156"/>
    </location>
    <ligand>
        <name>substrate</name>
    </ligand>
</feature>
<dbReference type="AlphaFoldDB" id="A0A1S6IWL2"/>
<evidence type="ECO:0000313" key="17">
    <source>
        <dbReference type="Proteomes" id="UP000189464"/>
    </source>
</evidence>
<protein>
    <recommendedName>
        <fullName evidence="9 10">2,3-bisphosphoglycerate-independent phosphoglycerate mutase</fullName>
        <shortName evidence="10">BPG-independent PGAM</shortName>
        <shortName evidence="10">Phosphoglyceromutase</shortName>
        <shortName evidence="10">iPGM</shortName>
        <ecNumber evidence="4 10">5.4.2.12</ecNumber>
    </recommendedName>
</protein>
<dbReference type="STRING" id="1833852.B0537_08700"/>
<reference evidence="16 17" key="1">
    <citation type="journal article" date="2016" name="Int. J. Syst. Evol. Microbiol.">
        <title>Desulfotomaculum ferrireducens sp. nov., a moderately thermophilic sulfate-reducing and dissimilatory Fe(III)-reducing bacterium isolated from compost.</title>
        <authorList>
            <person name="Yang G."/>
            <person name="Guo J."/>
            <person name="Zhuang L."/>
            <person name="Yuan Y."/>
            <person name="Zhou S."/>
        </authorList>
    </citation>
    <scope>NUCLEOTIDE SEQUENCE [LARGE SCALE GENOMIC DNA]</scope>
    <source>
        <strain evidence="16 17">GSS09</strain>
    </source>
</reference>
<dbReference type="Pfam" id="PF01676">
    <property type="entry name" value="Metalloenzyme"/>
    <property type="match status" value="1"/>
</dbReference>
<evidence type="ECO:0000256" key="5">
    <source>
        <dbReference type="ARBA" id="ARBA00022723"/>
    </source>
</evidence>
<evidence type="ECO:0000256" key="9">
    <source>
        <dbReference type="ARBA" id="ARBA00071648"/>
    </source>
</evidence>
<dbReference type="FunFam" id="3.40.1450.10:FF:000001">
    <property type="entry name" value="2,3-bisphosphoglycerate-independent phosphoglycerate mutase"/>
    <property type="match status" value="1"/>
</dbReference>
<evidence type="ECO:0000256" key="4">
    <source>
        <dbReference type="ARBA" id="ARBA00012026"/>
    </source>
</evidence>
<dbReference type="InterPro" id="IPR036646">
    <property type="entry name" value="PGAM_B_sf"/>
</dbReference>
<feature type="binding site" evidence="10 13">
    <location>
        <position position="408"/>
    </location>
    <ligand>
        <name>Mn(2+)</name>
        <dbReference type="ChEBI" id="CHEBI:29035"/>
        <label>1</label>
    </ligand>
</feature>
<dbReference type="PIRSF" id="PIRSF001492">
    <property type="entry name" value="IPGAM"/>
    <property type="match status" value="1"/>
</dbReference>
<comment type="function">
    <text evidence="10">Catalyzes the interconversion of 2-phosphoglycerate and 3-phosphoglycerate.</text>
</comment>
<sequence>MNNEKRPLALIILDGWGVSENEKGNAIAQAETPNIKKFMANYPYTALECSGLAVGLPEGQMGNSEVGHLNMGAGRVVYQELTRITKSIKDGDFFSNPELVKAAQKAKENNAALHIMGLLSDGGVHSHIKHIFAALRLAARQGLTGVYFHAFLDGRDVPPASAKGYMRALLAKMKELGVGQVATVSGRYYAMDRDRRWERTEQAYRAMVYAEGLQANSPVEAIDVAYERGETDEFVKPTVITDEHKQLVARIADGDSVIFINFRPDRARQITRAFVDDDFTGFNRGPGRPRVHFVCMTVYDKTIEAPVAFPPHQLVNTLGEWLSKQGLKQLRLAETEKYAHVTFFFNGGVEPPNPNEERILIPSPKVATYDLKPEMSANEITDAFLANLQKGTFDVIITNFANPDMVGHTGDLEAAKSAIETVDKCLGRIVPAMLEKSGTVIITADHGNAEKMRDDHGGPHTAHTTDPVPFVLVSDRYKGAKLREGGSLPDIAPTMLDILGLPKPPEMTGESLLKSQG</sequence>
<comment type="subunit">
    <text evidence="10">Monomer.</text>
</comment>
<dbReference type="InterPro" id="IPR006124">
    <property type="entry name" value="Metalloenzyme"/>
</dbReference>
<feature type="binding site" evidence="10 12">
    <location>
        <position position="337"/>
    </location>
    <ligand>
        <name>substrate</name>
    </ligand>
</feature>
<evidence type="ECO:0000256" key="7">
    <source>
        <dbReference type="ARBA" id="ARBA00023211"/>
    </source>
</evidence>
<dbReference type="PANTHER" id="PTHR31637:SF0">
    <property type="entry name" value="2,3-BISPHOSPHOGLYCERATE-INDEPENDENT PHOSPHOGLYCERATE MUTASE"/>
    <property type="match status" value="1"/>
</dbReference>
<dbReference type="UniPathway" id="UPA00109">
    <property type="reaction ID" value="UER00186"/>
</dbReference>
<dbReference type="SUPFAM" id="SSF53649">
    <property type="entry name" value="Alkaline phosphatase-like"/>
    <property type="match status" value="1"/>
</dbReference>
<dbReference type="SUPFAM" id="SSF64158">
    <property type="entry name" value="2,3-Bisphosphoglycerate-independent phosphoglycerate mutase, substrate-binding domain"/>
    <property type="match status" value="1"/>
</dbReference>